<dbReference type="InterPro" id="IPR051677">
    <property type="entry name" value="AfsR-DnrI-RedD_regulator"/>
</dbReference>
<evidence type="ECO:0000256" key="5">
    <source>
        <dbReference type="PROSITE-ProRule" id="PRU01091"/>
    </source>
</evidence>
<feature type="DNA-binding region" description="OmpR/PhoB-type" evidence="5">
    <location>
        <begin position="1"/>
        <end position="90"/>
    </location>
</feature>
<evidence type="ECO:0000313" key="9">
    <source>
        <dbReference type="Proteomes" id="UP000502508"/>
    </source>
</evidence>
<evidence type="ECO:0000256" key="6">
    <source>
        <dbReference type="SAM" id="MobiDB-lite"/>
    </source>
</evidence>
<feature type="region of interest" description="Disordered" evidence="6">
    <location>
        <begin position="483"/>
        <end position="523"/>
    </location>
</feature>
<dbReference type="Gene3D" id="1.25.40.10">
    <property type="entry name" value="Tetratricopeptide repeat domain"/>
    <property type="match status" value="1"/>
</dbReference>
<dbReference type="PROSITE" id="PS51755">
    <property type="entry name" value="OMPR_PHOB"/>
    <property type="match status" value="1"/>
</dbReference>
<dbReference type="Gene3D" id="3.40.50.300">
    <property type="entry name" value="P-loop containing nucleotide triphosphate hydrolases"/>
    <property type="match status" value="1"/>
</dbReference>
<dbReference type="KEGG" id="pfla:Pflav_052730"/>
<keyword evidence="2" id="KW-0805">Transcription regulation</keyword>
<dbReference type="SMART" id="SM00862">
    <property type="entry name" value="Trans_reg_C"/>
    <property type="match status" value="1"/>
</dbReference>
<dbReference type="InterPro" id="IPR036388">
    <property type="entry name" value="WH-like_DNA-bd_sf"/>
</dbReference>
<keyword evidence="4" id="KW-0804">Transcription</keyword>
<organism evidence="8 9">
    <name type="scientific">Phytohabitans flavus</name>
    <dbReference type="NCBI Taxonomy" id="1076124"/>
    <lineage>
        <taxon>Bacteria</taxon>
        <taxon>Bacillati</taxon>
        <taxon>Actinomycetota</taxon>
        <taxon>Actinomycetes</taxon>
        <taxon>Micromonosporales</taxon>
        <taxon>Micromonosporaceae</taxon>
    </lineage>
</organism>
<dbReference type="Pfam" id="PF03704">
    <property type="entry name" value="BTAD"/>
    <property type="match status" value="1"/>
</dbReference>
<dbReference type="EMBL" id="AP022870">
    <property type="protein sequence ID" value="BCB78863.1"/>
    <property type="molecule type" value="Genomic_DNA"/>
</dbReference>
<dbReference type="GO" id="GO:0006355">
    <property type="term" value="P:regulation of DNA-templated transcription"/>
    <property type="evidence" value="ECO:0007669"/>
    <property type="project" value="InterPro"/>
</dbReference>
<dbReference type="Proteomes" id="UP000502508">
    <property type="component" value="Chromosome"/>
</dbReference>
<dbReference type="PANTHER" id="PTHR35807:SF1">
    <property type="entry name" value="TRANSCRIPTIONAL REGULATOR REDD"/>
    <property type="match status" value="1"/>
</dbReference>
<evidence type="ECO:0000256" key="4">
    <source>
        <dbReference type="ARBA" id="ARBA00023163"/>
    </source>
</evidence>
<accession>A0A6F8XYH3</accession>
<keyword evidence="9" id="KW-1185">Reference proteome</keyword>
<evidence type="ECO:0000259" key="7">
    <source>
        <dbReference type="PROSITE" id="PS51755"/>
    </source>
</evidence>
<evidence type="ECO:0000313" key="8">
    <source>
        <dbReference type="EMBL" id="BCB78863.1"/>
    </source>
</evidence>
<dbReference type="PRINTS" id="PR00364">
    <property type="entry name" value="DISEASERSIST"/>
</dbReference>
<dbReference type="SMART" id="SM01043">
    <property type="entry name" value="BTAD"/>
    <property type="match status" value="1"/>
</dbReference>
<dbReference type="Pfam" id="PF00486">
    <property type="entry name" value="Trans_reg_C"/>
    <property type="match status" value="1"/>
</dbReference>
<gene>
    <name evidence="8" type="ORF">Pflav_052730</name>
</gene>
<dbReference type="CDD" id="cd15831">
    <property type="entry name" value="BTAD"/>
    <property type="match status" value="1"/>
</dbReference>
<proteinExistence type="inferred from homology"/>
<dbReference type="SUPFAM" id="SSF46894">
    <property type="entry name" value="C-terminal effector domain of the bipartite response regulators"/>
    <property type="match status" value="1"/>
</dbReference>
<dbReference type="InterPro" id="IPR027417">
    <property type="entry name" value="P-loop_NTPase"/>
</dbReference>
<dbReference type="InterPro" id="IPR001867">
    <property type="entry name" value="OmpR/PhoB-type_DNA-bd"/>
</dbReference>
<dbReference type="SUPFAM" id="SSF48452">
    <property type="entry name" value="TPR-like"/>
    <property type="match status" value="1"/>
</dbReference>
<comment type="similarity">
    <text evidence="1">Belongs to the AfsR/DnrI/RedD regulatory family.</text>
</comment>
<dbReference type="AlphaFoldDB" id="A0A6F8XYH3"/>
<dbReference type="GO" id="GO:0043531">
    <property type="term" value="F:ADP binding"/>
    <property type="evidence" value="ECO:0007669"/>
    <property type="project" value="InterPro"/>
</dbReference>
<dbReference type="GO" id="GO:0003677">
    <property type="term" value="F:DNA binding"/>
    <property type="evidence" value="ECO:0007669"/>
    <property type="project" value="UniProtKB-UniRule"/>
</dbReference>
<evidence type="ECO:0000256" key="1">
    <source>
        <dbReference type="ARBA" id="ARBA00005820"/>
    </source>
</evidence>
<feature type="domain" description="OmpR/PhoB-type" evidence="7">
    <location>
        <begin position="1"/>
        <end position="90"/>
    </location>
</feature>
<reference evidence="8 9" key="2">
    <citation type="submission" date="2020-03" db="EMBL/GenBank/DDBJ databases">
        <authorList>
            <person name="Ichikawa N."/>
            <person name="Kimura A."/>
            <person name="Kitahashi Y."/>
            <person name="Uohara A."/>
        </authorList>
    </citation>
    <scope>NUCLEOTIDE SEQUENCE [LARGE SCALE GENOMIC DNA]</scope>
    <source>
        <strain evidence="8 9">NBRC 107702</strain>
    </source>
</reference>
<dbReference type="GO" id="GO:0000160">
    <property type="term" value="P:phosphorelay signal transduction system"/>
    <property type="evidence" value="ECO:0007669"/>
    <property type="project" value="InterPro"/>
</dbReference>
<keyword evidence="3 5" id="KW-0238">DNA-binding</keyword>
<sequence>MQVRLLGPVDVTVDGVARPVSGLRRKGVLAILALHAGTIVSVDRLVHAIWDEHPPATALNTLQRHMSYLRRVFGVRDAIVARPPGYALEIGAEATDAAVAERLIRQARQSEDSAANTTRLRAALALWRGPALMDVTGLPWMEEQSRRLTLLEVEARHALIEARLALGEHTELVPELRRLTSEQPYHENMHGHLMLALYRSGRQAEALDAYQGLRRALREDLGIEPSSALQDLQTDILRHAPSLDPPGQSVTVTPAASTATVPSQLPLAVRTFVGREAELARLDAILAESDPARPAAVLISAVSGTAGIGKTALALHWAHRVAERFPDGQLYVNLRGFDEGGSTLDPLAVLRSFLDALGVPAQRIPATVDEQASLYRSLLAGKRLLVVLDNARDVAQIRPLLPGSGGCVVVATSRRQLTALVATEGAHPLTLDLLTWPQARYLLAARIGGHRVAAEPEAIDEIIERCARLPLALALAAARAATRPTSRCPGSPPSCATPVRSIPSTATTPPPTCARCSRGRTAR</sequence>
<dbReference type="PANTHER" id="PTHR35807">
    <property type="entry name" value="TRANSCRIPTIONAL REGULATOR REDD-RELATED"/>
    <property type="match status" value="1"/>
</dbReference>
<dbReference type="SUPFAM" id="SSF52540">
    <property type="entry name" value="P-loop containing nucleoside triphosphate hydrolases"/>
    <property type="match status" value="1"/>
</dbReference>
<dbReference type="InterPro" id="IPR016032">
    <property type="entry name" value="Sig_transdc_resp-reg_C-effctor"/>
</dbReference>
<dbReference type="InterPro" id="IPR005158">
    <property type="entry name" value="BTAD"/>
</dbReference>
<protein>
    <recommendedName>
        <fullName evidence="7">OmpR/PhoB-type domain-containing protein</fullName>
    </recommendedName>
</protein>
<name>A0A6F8XYH3_9ACTN</name>
<dbReference type="Gene3D" id="1.10.10.10">
    <property type="entry name" value="Winged helix-like DNA-binding domain superfamily/Winged helix DNA-binding domain"/>
    <property type="match status" value="1"/>
</dbReference>
<dbReference type="InterPro" id="IPR011990">
    <property type="entry name" value="TPR-like_helical_dom_sf"/>
</dbReference>
<evidence type="ECO:0000256" key="3">
    <source>
        <dbReference type="ARBA" id="ARBA00023125"/>
    </source>
</evidence>
<reference evidence="8 9" key="1">
    <citation type="submission" date="2020-03" db="EMBL/GenBank/DDBJ databases">
        <title>Whole genome shotgun sequence of Phytohabitans flavus NBRC 107702.</title>
        <authorList>
            <person name="Komaki H."/>
            <person name="Tamura T."/>
        </authorList>
    </citation>
    <scope>NUCLEOTIDE SEQUENCE [LARGE SCALE GENOMIC DNA]</scope>
    <source>
        <strain evidence="8 9">NBRC 107702</strain>
    </source>
</reference>
<evidence type="ECO:0000256" key="2">
    <source>
        <dbReference type="ARBA" id="ARBA00023015"/>
    </source>
</evidence>